<protein>
    <recommendedName>
        <fullName evidence="1">Peptidase S74 domain-containing protein</fullName>
    </recommendedName>
</protein>
<comment type="caution">
    <text evidence="2">The sequence shown here is derived from an EMBL/GenBank/DDBJ whole genome shotgun (WGS) entry which is preliminary data.</text>
</comment>
<reference evidence="3" key="1">
    <citation type="submission" date="2015-09" db="EMBL/GenBank/DDBJ databases">
        <title>Prevalence of NDMs in South Africa.</title>
        <authorList>
            <person name="Osei Sekyere J."/>
            <person name="Govinden U."/>
            <person name="Essack S."/>
            <person name="Haldorsen B."/>
            <person name="Samuelsen O."/>
            <person name="Aasnaes B."/>
            <person name="Sundsfjord A."/>
        </authorList>
    </citation>
    <scope>NUCLEOTIDE SEQUENCE [LARGE SCALE GENOMIC DNA]</scope>
    <source>
        <strain evidence="3">ST62:944112508</strain>
    </source>
</reference>
<sequence>MSAGVIQLTHNSATVLGYQASFSTVLQPGDFVVSVVGGIAYTLPVKSIESNDSLTLVSAFTGPTKDNLAWDAVSRVTLNMVTAAMVVQNTEALRGLNYDKQNWQQFFTADGDVTITLPDTSQTTGPSAKKLINSVSDKAKKGDNSDITRLTGLTTPLSVTQGGTGGATPADAANNIGLGQNSSPFFSQVNISTAGYAILGVQNTSRAATDVGARVSLEASVAANSRGSIIQKNNRNTPDQQIQSDLPSTSGVLAIQGTSGRDYKKEIESADTNEAMLRIMGLRMVNFVYKDDELARVRFGIIAEEAEDVAPQYVKHNQFPVPGSQVYNEEGQLVNQQYADRPSIDNNPIVMDLLGGIQNLQAQITELKLTIAALQK</sequence>
<organism evidence="2 3">
    <name type="scientific">Citrobacter freundii</name>
    <dbReference type="NCBI Taxonomy" id="546"/>
    <lineage>
        <taxon>Bacteria</taxon>
        <taxon>Pseudomonadati</taxon>
        <taxon>Pseudomonadota</taxon>
        <taxon>Gammaproteobacteria</taxon>
        <taxon>Enterobacterales</taxon>
        <taxon>Enterobacteriaceae</taxon>
        <taxon>Citrobacter</taxon>
        <taxon>Citrobacter freundii complex</taxon>
    </lineage>
</organism>
<gene>
    <name evidence="2" type="ORF">AN672_17050</name>
</gene>
<evidence type="ECO:0000313" key="2">
    <source>
        <dbReference type="EMBL" id="KPR54227.1"/>
    </source>
</evidence>
<feature type="domain" description="Peptidase S74" evidence="1">
    <location>
        <begin position="259"/>
        <end position="371"/>
    </location>
</feature>
<name>A0AA40TJZ7_CITFR</name>
<accession>A0AA40TJZ7</accession>
<dbReference type="AlphaFoldDB" id="A0AA40TJZ7"/>
<dbReference type="EMBL" id="LJEB01000078">
    <property type="protein sequence ID" value="KPR54227.1"/>
    <property type="molecule type" value="Genomic_DNA"/>
</dbReference>
<evidence type="ECO:0000313" key="3">
    <source>
        <dbReference type="Proteomes" id="UP000050520"/>
    </source>
</evidence>
<dbReference type="RefSeq" id="WP_048240909.1">
    <property type="nucleotide sequence ID" value="NZ_CP113784.1"/>
</dbReference>
<dbReference type="PROSITE" id="PS51688">
    <property type="entry name" value="ICA"/>
    <property type="match status" value="1"/>
</dbReference>
<dbReference type="InterPro" id="IPR030392">
    <property type="entry name" value="S74_ICA"/>
</dbReference>
<dbReference type="Pfam" id="PF13884">
    <property type="entry name" value="Peptidase_S74"/>
    <property type="match status" value="1"/>
</dbReference>
<reference evidence="2 3" key="2">
    <citation type="journal article" date="2017" name="PLoS ONE">
        <title>Genomic and phenotypic characterisation of fluoroquinolone resistance mechanisms in Enterobacteriaceae in Durban, South Africa.</title>
        <authorList>
            <person name="Osei Sekyere J."/>
            <person name="Amoako D.G."/>
        </authorList>
    </citation>
    <scope>NUCLEOTIDE SEQUENCE [LARGE SCALE GENOMIC DNA]</scope>
    <source>
        <strain evidence="2 3">ST62:944112508</strain>
    </source>
</reference>
<proteinExistence type="predicted"/>
<evidence type="ECO:0000259" key="1">
    <source>
        <dbReference type="PROSITE" id="PS51688"/>
    </source>
</evidence>
<dbReference type="Proteomes" id="UP000050520">
    <property type="component" value="Unassembled WGS sequence"/>
</dbReference>